<dbReference type="InterPro" id="IPR032867">
    <property type="entry name" value="DYW_dom"/>
</dbReference>
<reference evidence="6 7" key="1">
    <citation type="journal article" date="2018" name="Nat. Genet.">
        <title>The Rosa genome provides new insights in the design of modern roses.</title>
        <authorList>
            <person name="Bendahmane M."/>
        </authorList>
    </citation>
    <scope>NUCLEOTIDE SEQUENCE [LARGE SCALE GENOMIC DNA]</scope>
    <source>
        <strain evidence="7">cv. Old Blush</strain>
    </source>
</reference>
<feature type="repeat" description="PPR" evidence="3">
    <location>
        <begin position="461"/>
        <end position="495"/>
    </location>
</feature>
<evidence type="ECO:0000313" key="7">
    <source>
        <dbReference type="Proteomes" id="UP000238479"/>
    </source>
</evidence>
<dbReference type="OrthoDB" id="185373at2759"/>
<dbReference type="GO" id="GO:0008270">
    <property type="term" value="F:zinc ion binding"/>
    <property type="evidence" value="ECO:0007669"/>
    <property type="project" value="InterPro"/>
</dbReference>
<organism evidence="6 7">
    <name type="scientific">Rosa chinensis</name>
    <name type="common">China rose</name>
    <dbReference type="NCBI Taxonomy" id="74649"/>
    <lineage>
        <taxon>Eukaryota</taxon>
        <taxon>Viridiplantae</taxon>
        <taxon>Streptophyta</taxon>
        <taxon>Embryophyta</taxon>
        <taxon>Tracheophyta</taxon>
        <taxon>Spermatophyta</taxon>
        <taxon>Magnoliopsida</taxon>
        <taxon>eudicotyledons</taxon>
        <taxon>Gunneridae</taxon>
        <taxon>Pentapetalae</taxon>
        <taxon>rosids</taxon>
        <taxon>fabids</taxon>
        <taxon>Rosales</taxon>
        <taxon>Rosaceae</taxon>
        <taxon>Rosoideae</taxon>
        <taxon>Rosoideae incertae sedis</taxon>
        <taxon>Rosa</taxon>
    </lineage>
</organism>
<dbReference type="Pfam" id="PF13041">
    <property type="entry name" value="PPR_2"/>
    <property type="match status" value="4"/>
</dbReference>
<comment type="caution">
    <text evidence="6">The sequence shown here is derived from an EMBL/GenBank/DDBJ whole genome shotgun (WGS) entry which is preliminary data.</text>
</comment>
<dbReference type="InterPro" id="IPR046848">
    <property type="entry name" value="E_motif"/>
</dbReference>
<feature type="repeat" description="PPR" evidence="3">
    <location>
        <begin position="161"/>
        <end position="195"/>
    </location>
</feature>
<gene>
    <name evidence="6" type="ORF">RchiOBHm_Chr5g0044141</name>
</gene>
<dbReference type="Proteomes" id="UP000238479">
    <property type="component" value="Chromosome 5"/>
</dbReference>
<dbReference type="AlphaFoldDB" id="A0A2P6QDH2"/>
<dbReference type="Pfam" id="PF14432">
    <property type="entry name" value="DYW_deaminase"/>
    <property type="match status" value="1"/>
</dbReference>
<sequence length="870" mass="96871">MTAKPGLRSLAISYTKRALTQTHLSSHTKRLSHSHPIPFSSKPSNTINAHHLFDKTPHRDPLEYTHLLFEYTRNDRNHEAINLFLGASRAGLPVNGSVLSSVVKACGTLCDQAVGRQVHCQCVKSGLGEDVSVGTSLVDMYMKTEGVVEGRRVFDEMRETNVVSWTSLISGCARNGLNDQALELFSQMQMEGNKPNPFTYVAVLGVLADDGLVEKGKQVHAVVVKNGYVAITFLCNSLINMYLKSGMVSEARAVFDSMASRDEVTWNSLVAGYVTNGLELEAFEMFNQMGLSGIKFTQPIFVTVIKLCANYEELGFARQLHCRVLKSGLASHRNIETAILVAYSKCSEMDDAYNMFSMMQGVQSVVTWTAMISGYLQNGGTEKGVKLFCKMSREGVRPNDFTYSAIIMAHPSISIFQVHAQVIKTNYEKSPSVGTSLIDAYVKTGNVPEAEKVFQTIDEKDIVAWSAMLAGYAQIEDTVGAIKIFLQLTRKGVKPNEFTLSSIINACAGPSATVEQGKQFHACSIKLRLTNTLCLSSALVTMYAKMGNIESANEVFKRQGERDLVSWNSMISGYAQHGQGNKVLEVFEEMRRQNLEIDGITFILIISACTHAGLVDEGKRFFNIMVQDYNIDPTMEHYSCMVDLYSRAGKLEKAMNLINSMPFTADANVWRALLGACRVHRNLELGKLAAENLISLQPQDSAAYVLLSNIYAAAGNWQERDKVRKLMDERKVKKQPGYSWIEVKNKTYTFLAGDVSHPMSDRIYSKLDELNNRLKDMGYQPDTNYVLHDVEEEHKATFLYQHSERLAIAFGLIAKPPGSSIQILKNLRVCGDCHTVIKLISVIEARDIVVRDSNRYHHFKGGLCSCGDYW</sequence>
<accession>A0A2P6QDH2</accession>
<dbReference type="FunFam" id="1.25.40.10:FF:000201">
    <property type="entry name" value="Pentatricopeptide repeat-containing protein mitochondrial"/>
    <property type="match status" value="1"/>
</dbReference>
<evidence type="ECO:0000256" key="1">
    <source>
        <dbReference type="ARBA" id="ARBA00006643"/>
    </source>
</evidence>
<dbReference type="Pfam" id="PF20431">
    <property type="entry name" value="E_motif"/>
    <property type="match status" value="1"/>
</dbReference>
<feature type="repeat" description="PPR" evidence="3">
    <location>
        <begin position="262"/>
        <end position="296"/>
    </location>
</feature>
<keyword evidence="7" id="KW-1185">Reference proteome</keyword>
<dbReference type="GO" id="GO:0003723">
    <property type="term" value="F:RNA binding"/>
    <property type="evidence" value="ECO:0007669"/>
    <property type="project" value="InterPro"/>
</dbReference>
<comment type="similarity">
    <text evidence="1">Belongs to the PPR family. PCMP-H subfamily.</text>
</comment>
<dbReference type="Pfam" id="PF01535">
    <property type="entry name" value="PPR"/>
    <property type="match status" value="5"/>
</dbReference>
<dbReference type="InterPro" id="IPR002885">
    <property type="entry name" value="PPR_rpt"/>
</dbReference>
<dbReference type="InterPro" id="IPR046849">
    <property type="entry name" value="E2_motif"/>
</dbReference>
<protein>
    <submittedName>
        <fullName evidence="6">Putative tetratricopeptide-like helical domain, DYW domain-containing protein</fullName>
    </submittedName>
</protein>
<feature type="repeat" description="PPR" evidence="3">
    <location>
        <begin position="364"/>
        <end position="398"/>
    </location>
</feature>
<proteinExistence type="inferred from homology"/>
<dbReference type="Gramene" id="PRQ32235">
    <property type="protein sequence ID" value="PRQ32235"/>
    <property type="gene ID" value="RchiOBHm_Chr5g0044141"/>
</dbReference>
<name>A0A2P6QDH2_ROSCH</name>
<feature type="repeat" description="PPR" evidence="3">
    <location>
        <begin position="231"/>
        <end position="261"/>
    </location>
</feature>
<evidence type="ECO:0000256" key="2">
    <source>
        <dbReference type="ARBA" id="ARBA00022737"/>
    </source>
</evidence>
<feature type="domain" description="DYW" evidence="5">
    <location>
        <begin position="778"/>
        <end position="870"/>
    </location>
</feature>
<feature type="repeat" description="PPR" evidence="3">
    <location>
        <begin position="563"/>
        <end position="597"/>
    </location>
</feature>
<dbReference type="PROSITE" id="PS51375">
    <property type="entry name" value="PPR"/>
    <property type="match status" value="6"/>
</dbReference>
<dbReference type="GO" id="GO:0009451">
    <property type="term" value="P:RNA modification"/>
    <property type="evidence" value="ECO:0007669"/>
    <property type="project" value="InterPro"/>
</dbReference>
<dbReference type="InterPro" id="IPR046960">
    <property type="entry name" value="PPR_At4g14850-like_plant"/>
</dbReference>
<dbReference type="EMBL" id="PDCK01000043">
    <property type="protein sequence ID" value="PRQ32235.1"/>
    <property type="molecule type" value="Genomic_DNA"/>
</dbReference>
<dbReference type="InterPro" id="IPR011990">
    <property type="entry name" value="TPR-like_helical_dom_sf"/>
</dbReference>
<dbReference type="FunFam" id="1.25.40.10:FF:000382">
    <property type="entry name" value="Pentatricopeptide repeat-containing protein"/>
    <property type="match status" value="1"/>
</dbReference>
<dbReference type="Gene3D" id="1.25.40.10">
    <property type="entry name" value="Tetratricopeptide repeat domain"/>
    <property type="match status" value="4"/>
</dbReference>
<evidence type="ECO:0000256" key="4">
    <source>
        <dbReference type="SAM" id="MobiDB-lite"/>
    </source>
</evidence>
<dbReference type="FunFam" id="1.25.40.10:FF:000366">
    <property type="entry name" value="Pentatricopeptide (PPR) repeat-containing protein"/>
    <property type="match status" value="1"/>
</dbReference>
<keyword evidence="2" id="KW-0677">Repeat</keyword>
<dbReference type="PANTHER" id="PTHR24015">
    <property type="entry name" value="OS07G0578800 PROTEIN-RELATED"/>
    <property type="match status" value="1"/>
</dbReference>
<evidence type="ECO:0000313" key="6">
    <source>
        <dbReference type="EMBL" id="PRQ32235.1"/>
    </source>
</evidence>
<dbReference type="NCBIfam" id="TIGR00756">
    <property type="entry name" value="PPR"/>
    <property type="match status" value="8"/>
</dbReference>
<dbReference type="Pfam" id="PF20430">
    <property type="entry name" value="Eplus_motif"/>
    <property type="match status" value="1"/>
</dbReference>
<evidence type="ECO:0000259" key="5">
    <source>
        <dbReference type="Pfam" id="PF14432"/>
    </source>
</evidence>
<dbReference type="FunFam" id="1.25.40.10:FF:000073">
    <property type="entry name" value="Pentatricopeptide repeat-containing protein chloroplastic"/>
    <property type="match status" value="1"/>
</dbReference>
<evidence type="ECO:0000256" key="3">
    <source>
        <dbReference type="PROSITE-ProRule" id="PRU00708"/>
    </source>
</evidence>
<dbReference type="FunFam" id="1.25.40.10:FF:000031">
    <property type="entry name" value="Pentatricopeptide repeat-containing protein mitochondrial"/>
    <property type="match status" value="1"/>
</dbReference>
<dbReference type="OMA" id="QPDTNYV"/>
<feature type="region of interest" description="Disordered" evidence="4">
    <location>
        <begin position="23"/>
        <end position="42"/>
    </location>
</feature>
<dbReference type="PANTHER" id="PTHR24015:SF1856">
    <property type="entry name" value="OS05G0455900 PROTEIN"/>
    <property type="match status" value="1"/>
</dbReference>